<evidence type="ECO:0000313" key="2">
    <source>
        <dbReference type="Proteomes" id="UP001163324"/>
    </source>
</evidence>
<keyword evidence="2" id="KW-1185">Reference proteome</keyword>
<accession>A0ACC0V3A5</accession>
<reference evidence="1" key="1">
    <citation type="submission" date="2022-10" db="EMBL/GenBank/DDBJ databases">
        <title>Complete Genome of Trichothecium roseum strain YXFP-22015, a Plant Pathogen Isolated from Citrus.</title>
        <authorList>
            <person name="Wang Y."/>
            <person name="Zhu L."/>
        </authorList>
    </citation>
    <scope>NUCLEOTIDE SEQUENCE</scope>
    <source>
        <strain evidence="1">YXFP-22015</strain>
    </source>
</reference>
<evidence type="ECO:0000313" key="1">
    <source>
        <dbReference type="EMBL" id="KAI9900702.1"/>
    </source>
</evidence>
<comment type="caution">
    <text evidence="1">The sequence shown here is derived from an EMBL/GenBank/DDBJ whole genome shotgun (WGS) entry which is preliminary data.</text>
</comment>
<gene>
    <name evidence="1" type="ORF">N3K66_004964</name>
</gene>
<dbReference type="EMBL" id="CM047943">
    <property type="protein sequence ID" value="KAI9900702.1"/>
    <property type="molecule type" value="Genomic_DNA"/>
</dbReference>
<organism evidence="1 2">
    <name type="scientific">Trichothecium roseum</name>
    <dbReference type="NCBI Taxonomy" id="47278"/>
    <lineage>
        <taxon>Eukaryota</taxon>
        <taxon>Fungi</taxon>
        <taxon>Dikarya</taxon>
        <taxon>Ascomycota</taxon>
        <taxon>Pezizomycotina</taxon>
        <taxon>Sordariomycetes</taxon>
        <taxon>Hypocreomycetidae</taxon>
        <taxon>Hypocreales</taxon>
        <taxon>Hypocreales incertae sedis</taxon>
        <taxon>Trichothecium</taxon>
    </lineage>
</organism>
<dbReference type="Proteomes" id="UP001163324">
    <property type="component" value="Chromosome 4"/>
</dbReference>
<sequence length="223" mass="24378">MAGQQNTMQRAKPAGSSYTTASVLPNPYLVTFMIIEPGIIIVAMLAVIADPANHYHSLAPPASNGILFDPQSLSLDQQATPCNFSSYWASPESRALLYIYMSAMIFSAVIEPLLLFVARFRLRDPYGTQVVMQAVLASFLLFDCLHAGSTLAVVGWDKVWGPQVDFYAAINVWAPVGWMAVRSLWFLGFGREVVPGDDGGSSSSSRRLASVPQTDAEKRKRLD</sequence>
<name>A0ACC0V3A5_9HYPO</name>
<proteinExistence type="predicted"/>
<protein>
    <submittedName>
        <fullName evidence="1">Uncharacterized protein</fullName>
    </submittedName>
</protein>